<reference evidence="1 2" key="1">
    <citation type="submission" date="2008-12" db="EMBL/GenBank/DDBJ databases">
        <authorList>
            <person name="Fulton L."/>
            <person name="Clifton S."/>
            <person name="Fulton B."/>
            <person name="Xu J."/>
            <person name="Minx P."/>
            <person name="Pepin K.H."/>
            <person name="Johnson M."/>
            <person name="Bhonagiri V."/>
            <person name="Nash W.E."/>
            <person name="Mardis E.R."/>
            <person name="Wilson R.K."/>
        </authorList>
    </citation>
    <scope>NUCLEOTIDE SEQUENCE [LARGE SCALE GENOMIC DNA]</scope>
    <source>
        <strain evidence="1 2">DSM 14838</strain>
    </source>
</reference>
<protein>
    <submittedName>
        <fullName evidence="1">Uncharacterized protein</fullName>
    </submittedName>
</protein>
<dbReference type="HOGENOM" id="CLU_3246938_0_0_10"/>
<gene>
    <name evidence="1" type="ORF">BACCELL_01047</name>
</gene>
<dbReference type="AlphaFoldDB" id="E2N9V0"/>
<organism evidence="1 2">
    <name type="scientific">Bacteroides cellulosilyticus DSM 14838</name>
    <dbReference type="NCBI Taxonomy" id="537012"/>
    <lineage>
        <taxon>Bacteria</taxon>
        <taxon>Pseudomonadati</taxon>
        <taxon>Bacteroidota</taxon>
        <taxon>Bacteroidia</taxon>
        <taxon>Bacteroidales</taxon>
        <taxon>Bacteroidaceae</taxon>
        <taxon>Bacteroides</taxon>
    </lineage>
</organism>
<name>E2N9V0_9BACE</name>
<evidence type="ECO:0000313" key="2">
    <source>
        <dbReference type="Proteomes" id="UP000003711"/>
    </source>
</evidence>
<reference evidence="1 2" key="2">
    <citation type="submission" date="2009-01" db="EMBL/GenBank/DDBJ databases">
        <title>Draft genome sequence of Bacteroides cellulosilyticus (DSM 14838).</title>
        <authorList>
            <person name="Sudarsanam P."/>
            <person name="Ley R."/>
            <person name="Guruge J."/>
            <person name="Turnbaugh P.J."/>
            <person name="Mahowald M."/>
            <person name="Liep D."/>
            <person name="Gordon J."/>
        </authorList>
    </citation>
    <scope>NUCLEOTIDE SEQUENCE [LARGE SCALE GENOMIC DNA]</scope>
    <source>
        <strain evidence="1 2">DSM 14838</strain>
    </source>
</reference>
<proteinExistence type="predicted"/>
<sequence>MRRKDSANRVQNKMNSFIFYAEMQHIFSKDNIFILFFISLPH</sequence>
<dbReference type="EMBL" id="ACCH01000099">
    <property type="protein sequence ID" value="EEF91299.1"/>
    <property type="molecule type" value="Genomic_DNA"/>
</dbReference>
<evidence type="ECO:0000313" key="1">
    <source>
        <dbReference type="EMBL" id="EEF91299.1"/>
    </source>
</evidence>
<dbReference type="Proteomes" id="UP000003711">
    <property type="component" value="Unassembled WGS sequence"/>
</dbReference>
<comment type="caution">
    <text evidence="1">The sequence shown here is derived from an EMBL/GenBank/DDBJ whole genome shotgun (WGS) entry which is preliminary data.</text>
</comment>
<accession>E2N9V0</accession>